<reference evidence="2" key="1">
    <citation type="submission" date="2023-02" db="EMBL/GenBank/DDBJ databases">
        <title>Colletotrichum kahawae CIFC_Que2 genome sequencing and assembly.</title>
        <authorList>
            <person name="Baroncelli R."/>
        </authorList>
    </citation>
    <scope>NUCLEOTIDE SEQUENCE</scope>
    <source>
        <strain evidence="2">CIFC_Que2</strain>
    </source>
</reference>
<evidence type="ECO:0000313" key="3">
    <source>
        <dbReference type="Proteomes" id="UP001281614"/>
    </source>
</evidence>
<dbReference type="AlphaFoldDB" id="A0AAD9Y049"/>
<accession>A0AAD9Y049</accession>
<dbReference type="EMBL" id="VYYT01000665">
    <property type="protein sequence ID" value="KAK2730600.1"/>
    <property type="molecule type" value="Genomic_DNA"/>
</dbReference>
<dbReference type="Proteomes" id="UP001281614">
    <property type="component" value="Unassembled WGS sequence"/>
</dbReference>
<feature type="region of interest" description="Disordered" evidence="1">
    <location>
        <begin position="225"/>
        <end position="245"/>
    </location>
</feature>
<organism evidence="2 3">
    <name type="scientific">Colletotrichum kahawae</name>
    <name type="common">Coffee berry disease fungus</name>
    <dbReference type="NCBI Taxonomy" id="34407"/>
    <lineage>
        <taxon>Eukaryota</taxon>
        <taxon>Fungi</taxon>
        <taxon>Dikarya</taxon>
        <taxon>Ascomycota</taxon>
        <taxon>Pezizomycotina</taxon>
        <taxon>Sordariomycetes</taxon>
        <taxon>Hypocreomycetidae</taxon>
        <taxon>Glomerellales</taxon>
        <taxon>Glomerellaceae</taxon>
        <taxon>Colletotrichum</taxon>
        <taxon>Colletotrichum gloeosporioides species complex</taxon>
    </lineage>
</organism>
<feature type="region of interest" description="Disordered" evidence="1">
    <location>
        <begin position="90"/>
        <end position="145"/>
    </location>
</feature>
<proteinExistence type="predicted"/>
<comment type="caution">
    <text evidence="2">The sequence shown here is derived from an EMBL/GenBank/DDBJ whole genome shotgun (WGS) entry which is preliminary data.</text>
</comment>
<keyword evidence="3" id="KW-1185">Reference proteome</keyword>
<sequence length="245" mass="27669">RNPDGRLGLFEFKLACQNPWTIGLFGGGSYKEDMGRSSVLPTSRGAAPFAILWGFLVRCIRRGRGELSVEELQYEQRDLVTGVQSEILANPPDYLPNHRPSSSALPPQTPRRSSIDKALPSEIRVSQASPGTTRPEPPVWHAVSPLPLRIPPSEHRAKPEPIPRPVRPLWAGKRATLLYSTLHSPWSLTQVAPLQRPQKAAPARTRVLTRSRRNPYWFLSRLRKERERERQRGRQPQPTPILLGT</sequence>
<evidence type="ECO:0000313" key="2">
    <source>
        <dbReference type="EMBL" id="KAK2730600.1"/>
    </source>
</evidence>
<evidence type="ECO:0000256" key="1">
    <source>
        <dbReference type="SAM" id="MobiDB-lite"/>
    </source>
</evidence>
<feature type="non-terminal residue" evidence="2">
    <location>
        <position position="245"/>
    </location>
</feature>
<name>A0AAD9Y049_COLKA</name>
<feature type="compositionally biased region" description="Polar residues" evidence="1">
    <location>
        <begin position="99"/>
        <end position="112"/>
    </location>
</feature>
<protein>
    <submittedName>
        <fullName evidence="2">Uncharacterized protein</fullName>
    </submittedName>
</protein>
<gene>
    <name evidence="2" type="ORF">CKAH01_02428</name>
</gene>